<keyword evidence="6 7" id="KW-0472">Membrane</keyword>
<dbReference type="InterPro" id="IPR002033">
    <property type="entry name" value="TatC"/>
</dbReference>
<feature type="transmembrane region" description="Helical" evidence="7">
    <location>
        <begin position="233"/>
        <end position="253"/>
    </location>
</feature>
<feature type="transmembrane region" description="Helical" evidence="7">
    <location>
        <begin position="124"/>
        <end position="150"/>
    </location>
</feature>
<evidence type="ECO:0000256" key="1">
    <source>
        <dbReference type="ARBA" id="ARBA00004141"/>
    </source>
</evidence>
<comment type="similarity">
    <text evidence="7">Belongs to the TatC family.</text>
</comment>
<comment type="caution">
    <text evidence="8">The sequence shown here is derived from an EMBL/GenBank/DDBJ whole genome shotgun (WGS) entry which is preliminary data.</text>
</comment>
<dbReference type="PANTHER" id="PTHR30371">
    <property type="entry name" value="SEC-INDEPENDENT PROTEIN TRANSLOCASE PROTEIN TATC"/>
    <property type="match status" value="1"/>
</dbReference>
<feature type="transmembrane region" description="Helical" evidence="7">
    <location>
        <begin position="91"/>
        <end position="112"/>
    </location>
</feature>
<feature type="transmembrane region" description="Helical" evidence="7">
    <location>
        <begin position="209"/>
        <end position="227"/>
    </location>
</feature>
<evidence type="ECO:0000256" key="5">
    <source>
        <dbReference type="ARBA" id="ARBA00023010"/>
    </source>
</evidence>
<dbReference type="Proteomes" id="UP000321225">
    <property type="component" value="Unassembled WGS sequence"/>
</dbReference>
<dbReference type="AlphaFoldDB" id="A0A511ACT8"/>
<sequence length="273" mass="30033">MTELDTPASSKGRRDRRMSLGAHLKEARRRLIIAVIGLAVGMVVAFFVTDPIIWYITEPIRILDAERGTETPFAQFVFSGVSSAFDLRLRISFAIGLLISAPVWLWQIWAFIMPGLTRKEVRYTISFVAAAIPLFFGGAYVAVLVAPHVIEIMSNFVPEGGVNYFNAKEYYDFIFKFIIVIGVAFVLPVFMVALNFAGLLTGRAMLGGWRWAVLIAALFAAIATPAADIFSMLLLAGILVVLYLAASLLSLVLDRRRRKRMGPDGLPLSDAGA</sequence>
<evidence type="ECO:0000313" key="9">
    <source>
        <dbReference type="Proteomes" id="UP000321225"/>
    </source>
</evidence>
<keyword evidence="2 7" id="KW-0812">Transmembrane</keyword>
<comment type="subcellular location">
    <subcellularLocation>
        <location evidence="7">Cell membrane</location>
        <topology evidence="7">Multi-pass membrane protein</topology>
    </subcellularLocation>
    <subcellularLocation>
        <location evidence="1">Membrane</location>
        <topology evidence="1">Multi-pass membrane protein</topology>
    </subcellularLocation>
</comment>
<feature type="transmembrane region" description="Helical" evidence="7">
    <location>
        <begin position="170"/>
        <end position="197"/>
    </location>
</feature>
<dbReference type="NCBIfam" id="TIGR00945">
    <property type="entry name" value="tatC"/>
    <property type="match status" value="1"/>
</dbReference>
<gene>
    <name evidence="7 8" type="primary">tatC</name>
    <name evidence="8" type="ORF">MAE01_11610</name>
</gene>
<dbReference type="PANTHER" id="PTHR30371:SF0">
    <property type="entry name" value="SEC-INDEPENDENT PROTEIN TRANSLOCASE PROTEIN TATC, CHLOROPLASTIC-RELATED"/>
    <property type="match status" value="1"/>
</dbReference>
<organism evidence="8 9">
    <name type="scientific">Microbacterium aerolatum</name>
    <dbReference type="NCBI Taxonomy" id="153731"/>
    <lineage>
        <taxon>Bacteria</taxon>
        <taxon>Bacillati</taxon>
        <taxon>Actinomycetota</taxon>
        <taxon>Actinomycetes</taxon>
        <taxon>Micrococcales</taxon>
        <taxon>Microbacteriaceae</taxon>
        <taxon>Microbacterium</taxon>
    </lineage>
</organism>
<dbReference type="GO" id="GO:0065002">
    <property type="term" value="P:intracellular protein transmembrane transport"/>
    <property type="evidence" value="ECO:0007669"/>
    <property type="project" value="TreeGrafter"/>
</dbReference>
<dbReference type="PRINTS" id="PR01840">
    <property type="entry name" value="TATCFAMILY"/>
</dbReference>
<dbReference type="GO" id="GO:0033281">
    <property type="term" value="C:TAT protein transport complex"/>
    <property type="evidence" value="ECO:0007669"/>
    <property type="project" value="UniProtKB-UniRule"/>
</dbReference>
<comment type="function">
    <text evidence="7">Part of the twin-arginine translocation (Tat) system that transports large folded proteins containing a characteristic twin-arginine motif in their signal peptide across membranes. Together with TatB, TatC is part of a receptor directly interacting with Tat signal peptides.</text>
</comment>
<evidence type="ECO:0000313" key="8">
    <source>
        <dbReference type="EMBL" id="GEK85985.1"/>
    </source>
</evidence>
<keyword evidence="4 7" id="KW-1133">Transmembrane helix</keyword>
<dbReference type="GO" id="GO:0043953">
    <property type="term" value="P:protein transport by the Tat complex"/>
    <property type="evidence" value="ECO:0007669"/>
    <property type="project" value="UniProtKB-UniRule"/>
</dbReference>
<feature type="transmembrane region" description="Helical" evidence="7">
    <location>
        <begin position="31"/>
        <end position="56"/>
    </location>
</feature>
<keyword evidence="7" id="KW-0813">Transport</keyword>
<keyword evidence="7" id="KW-1003">Cell membrane</keyword>
<reference evidence="8 9" key="1">
    <citation type="submission" date="2019-07" db="EMBL/GenBank/DDBJ databases">
        <title>Whole genome shotgun sequence of Microbacterium aerolatum NBRC 103071.</title>
        <authorList>
            <person name="Hosoyama A."/>
            <person name="Uohara A."/>
            <person name="Ohji S."/>
            <person name="Ichikawa N."/>
        </authorList>
    </citation>
    <scope>NUCLEOTIDE SEQUENCE [LARGE SCALE GENOMIC DNA]</scope>
    <source>
        <strain evidence="8 9">NBRC 103071</strain>
    </source>
</reference>
<keyword evidence="9" id="KW-1185">Reference proteome</keyword>
<evidence type="ECO:0000256" key="3">
    <source>
        <dbReference type="ARBA" id="ARBA00022927"/>
    </source>
</evidence>
<evidence type="ECO:0000256" key="7">
    <source>
        <dbReference type="HAMAP-Rule" id="MF_00902"/>
    </source>
</evidence>
<name>A0A511ACT8_9MICO</name>
<dbReference type="GO" id="GO:0009977">
    <property type="term" value="F:proton motive force dependent protein transmembrane transporter activity"/>
    <property type="evidence" value="ECO:0007669"/>
    <property type="project" value="TreeGrafter"/>
</dbReference>
<proteinExistence type="inferred from homology"/>
<dbReference type="HAMAP" id="MF_00902">
    <property type="entry name" value="TatC"/>
    <property type="match status" value="1"/>
</dbReference>
<protein>
    <recommendedName>
        <fullName evidence="7">Sec-independent protein translocase protein TatC</fullName>
    </recommendedName>
</protein>
<comment type="subunit">
    <text evidence="7">The Tat system comprises two distinct complexes: a TatABC complex, containing multiple copies of TatA, TatB and TatC subunits, and a separate TatA complex, containing only TatA subunits. Substrates initially bind to the TatABC complex, which probably triggers association of the separate TatA complex to form the active translocon.</text>
</comment>
<keyword evidence="5 7" id="KW-0811">Translocation</keyword>
<evidence type="ECO:0000256" key="2">
    <source>
        <dbReference type="ARBA" id="ARBA00022692"/>
    </source>
</evidence>
<dbReference type="EMBL" id="BJUW01000004">
    <property type="protein sequence ID" value="GEK85985.1"/>
    <property type="molecule type" value="Genomic_DNA"/>
</dbReference>
<evidence type="ECO:0000256" key="6">
    <source>
        <dbReference type="ARBA" id="ARBA00023136"/>
    </source>
</evidence>
<evidence type="ECO:0000256" key="4">
    <source>
        <dbReference type="ARBA" id="ARBA00022989"/>
    </source>
</evidence>
<dbReference type="Pfam" id="PF00902">
    <property type="entry name" value="TatC"/>
    <property type="match status" value="1"/>
</dbReference>
<keyword evidence="3 7" id="KW-0653">Protein transport</keyword>
<accession>A0A511ACT8</accession>